<keyword evidence="3" id="KW-0720">Serine protease</keyword>
<evidence type="ECO:0000259" key="6">
    <source>
        <dbReference type="PROSITE" id="PS50240"/>
    </source>
</evidence>
<evidence type="ECO:0000256" key="3">
    <source>
        <dbReference type="RuleBase" id="RU363034"/>
    </source>
</evidence>
<dbReference type="InterPro" id="IPR001254">
    <property type="entry name" value="Trypsin_dom"/>
</dbReference>
<dbReference type="PROSITE" id="PS50240">
    <property type="entry name" value="TRYPSIN_DOM"/>
    <property type="match status" value="1"/>
</dbReference>
<sequence length="545" mass="59249">MNKTFLSGVIGTLLFTSFQFSASGTESGVSSRIIGGEQAPAGEWPYMVALTARNSSYVFCGGSYLGGRYVLTAAHCVDKEDPAKGDVLLGAFDMNDVNTAERIHVKQIYVHNSYITASMGNDIAVLELERDPSPRRSVQISDSSDFNELKKDSPMTVIGFGNRKEVGGEKSDPATILHQVQVPFVPLPECKTKGSDQDAKDDYSKLTNNAFCAGSFGKDSCSGDSGGPIFFDSNNGRKQMGVISWGDGCGRANSPGVYTNLSVFNDWLDDQQLGLSYRQKRDLGVVRLGSYTHKLTFTNNGTSDINLGRTTVIGISGAHAAIVNNSCTGVLASGMSCDVEFSYDITQHKQGLVKLYISSNSYKSGDIQAYLYFDALDAAPSETVSFLAHLPVHNTHVNDHPWTVVGNGLQTSSLSAGEESVILLENLPKGRLKFHYKLSSSEVLDQLVVYVNDKFKGKYYNNTESLATLDMYGTSNKVRFIYRRHRSSTDDQSRAILSQISYDPKLFDLPPPLDIRVGDSGGGSLGGAVLAFLFGCGWLRRRQSV</sequence>
<evidence type="ECO:0000313" key="8">
    <source>
        <dbReference type="Proteomes" id="UP000323583"/>
    </source>
</evidence>
<feature type="chain" id="PRO_5032286327" evidence="5">
    <location>
        <begin position="23"/>
        <end position="545"/>
    </location>
</feature>
<dbReference type="SMART" id="SM00020">
    <property type="entry name" value="Tryp_SPc"/>
    <property type="match status" value="1"/>
</dbReference>
<feature type="transmembrane region" description="Helical" evidence="4">
    <location>
        <begin position="521"/>
        <end position="539"/>
    </location>
</feature>
<dbReference type="PANTHER" id="PTHR24276">
    <property type="entry name" value="POLYSERASE-RELATED"/>
    <property type="match status" value="1"/>
</dbReference>
<keyword evidence="2" id="KW-1015">Disulfide bond</keyword>
<dbReference type="PANTHER" id="PTHR24276:SF98">
    <property type="entry name" value="FI18310P1-RELATED"/>
    <property type="match status" value="1"/>
</dbReference>
<dbReference type="Pfam" id="PF00089">
    <property type="entry name" value="Trypsin"/>
    <property type="match status" value="1"/>
</dbReference>
<evidence type="ECO:0000313" key="7">
    <source>
        <dbReference type="EMBL" id="TXY89980.1"/>
    </source>
</evidence>
<dbReference type="EMBL" id="VSGZ01000044">
    <property type="protein sequence ID" value="TXY89980.1"/>
    <property type="molecule type" value="Genomic_DNA"/>
</dbReference>
<dbReference type="Gene3D" id="2.40.10.10">
    <property type="entry name" value="Trypsin-like serine proteases"/>
    <property type="match status" value="1"/>
</dbReference>
<keyword evidence="5" id="KW-0732">Signal</keyword>
<dbReference type="AlphaFoldDB" id="A0A8B5ZGN0"/>
<dbReference type="PRINTS" id="PR00722">
    <property type="entry name" value="CHYMOTRYPSIN"/>
</dbReference>
<evidence type="ECO:0000256" key="4">
    <source>
        <dbReference type="SAM" id="Phobius"/>
    </source>
</evidence>
<dbReference type="InterPro" id="IPR018114">
    <property type="entry name" value="TRYPSIN_HIS"/>
</dbReference>
<accession>A0A8B5ZGN0</accession>
<dbReference type="GO" id="GO:0006508">
    <property type="term" value="P:proteolysis"/>
    <property type="evidence" value="ECO:0007669"/>
    <property type="project" value="UniProtKB-KW"/>
</dbReference>
<feature type="domain" description="Peptidase S1" evidence="6">
    <location>
        <begin position="33"/>
        <end position="273"/>
    </location>
</feature>
<dbReference type="CDD" id="cd00190">
    <property type="entry name" value="Tryp_SPc"/>
    <property type="match status" value="1"/>
</dbReference>
<proteinExistence type="inferred from homology"/>
<comment type="similarity">
    <text evidence="1">Belongs to the peptidase S1 family.</text>
</comment>
<feature type="signal peptide" evidence="5">
    <location>
        <begin position="1"/>
        <end position="22"/>
    </location>
</feature>
<dbReference type="InterPro" id="IPR043504">
    <property type="entry name" value="Peptidase_S1_PA_chymotrypsin"/>
</dbReference>
<dbReference type="FunFam" id="2.40.10.10:FF:000068">
    <property type="entry name" value="transmembrane protease serine 2"/>
    <property type="match status" value="1"/>
</dbReference>
<keyword evidence="3" id="KW-0378">Hydrolase</keyword>
<dbReference type="InterPro" id="IPR009003">
    <property type="entry name" value="Peptidase_S1_PA"/>
</dbReference>
<reference evidence="7 8" key="1">
    <citation type="submission" date="2019-06" db="EMBL/GenBank/DDBJ databases">
        <title>Vibrio cholerae phylogeny based on whole-genome sequencing reveals genetic diversity and population strucutre.</title>
        <authorList>
            <person name="Zhiqiu Y."/>
            <person name="Bin L."/>
            <person name="Lingyan J."/>
        </authorList>
    </citation>
    <scope>NUCLEOTIDE SEQUENCE [LARGE SCALE GENOMIC DNA]</scope>
    <source>
        <strain evidence="7 8">N2768</strain>
    </source>
</reference>
<comment type="caution">
    <text evidence="7">The sequence shown here is derived from an EMBL/GenBank/DDBJ whole genome shotgun (WGS) entry which is preliminary data.</text>
</comment>
<dbReference type="FunFam" id="2.40.10.10:FF:000002">
    <property type="entry name" value="Transmembrane protease serine"/>
    <property type="match status" value="1"/>
</dbReference>
<dbReference type="PROSITE" id="PS00135">
    <property type="entry name" value="TRYPSIN_SER"/>
    <property type="match status" value="1"/>
</dbReference>
<organism evidence="7 8">
    <name type="scientific">Vibrio cholerae</name>
    <dbReference type="NCBI Taxonomy" id="666"/>
    <lineage>
        <taxon>Bacteria</taxon>
        <taxon>Pseudomonadati</taxon>
        <taxon>Pseudomonadota</taxon>
        <taxon>Gammaproteobacteria</taxon>
        <taxon>Vibrionales</taxon>
        <taxon>Vibrionaceae</taxon>
        <taxon>Vibrio</taxon>
    </lineage>
</organism>
<keyword evidence="4" id="KW-1133">Transmembrane helix</keyword>
<evidence type="ECO:0000256" key="5">
    <source>
        <dbReference type="SAM" id="SignalP"/>
    </source>
</evidence>
<name>A0A8B5ZGN0_VIBCL</name>
<keyword evidence="4" id="KW-0812">Transmembrane</keyword>
<dbReference type="InterPro" id="IPR050430">
    <property type="entry name" value="Peptidase_S1"/>
</dbReference>
<keyword evidence="4" id="KW-0472">Membrane</keyword>
<gene>
    <name evidence="7" type="ORF">FXE67_18740</name>
</gene>
<dbReference type="InterPro" id="IPR001314">
    <property type="entry name" value="Peptidase_S1A"/>
</dbReference>
<evidence type="ECO:0000256" key="2">
    <source>
        <dbReference type="ARBA" id="ARBA00023157"/>
    </source>
</evidence>
<dbReference type="InterPro" id="IPR033116">
    <property type="entry name" value="TRYPSIN_SER"/>
</dbReference>
<dbReference type="SUPFAM" id="SSF50494">
    <property type="entry name" value="Trypsin-like serine proteases"/>
    <property type="match status" value="1"/>
</dbReference>
<dbReference type="GO" id="GO:0004252">
    <property type="term" value="F:serine-type endopeptidase activity"/>
    <property type="evidence" value="ECO:0007669"/>
    <property type="project" value="InterPro"/>
</dbReference>
<keyword evidence="3 7" id="KW-0645">Protease</keyword>
<dbReference type="PROSITE" id="PS00134">
    <property type="entry name" value="TRYPSIN_HIS"/>
    <property type="match status" value="1"/>
</dbReference>
<dbReference type="Gene3D" id="2.60.40.10">
    <property type="entry name" value="Immunoglobulins"/>
    <property type="match status" value="1"/>
</dbReference>
<protein>
    <submittedName>
        <fullName evidence="7">Trypsin-like serine protease</fullName>
    </submittedName>
</protein>
<evidence type="ECO:0000256" key="1">
    <source>
        <dbReference type="ARBA" id="ARBA00007664"/>
    </source>
</evidence>
<dbReference type="InterPro" id="IPR013783">
    <property type="entry name" value="Ig-like_fold"/>
</dbReference>
<dbReference type="RefSeq" id="WP_001043975.1">
    <property type="nucleotide sequence ID" value="NZ_VHOE01000002.1"/>
</dbReference>
<dbReference type="Proteomes" id="UP000323583">
    <property type="component" value="Unassembled WGS sequence"/>
</dbReference>